<reference evidence="2 3" key="1">
    <citation type="submission" date="2014-11" db="EMBL/GenBank/DDBJ databases">
        <title>Genome sequence of Flavihumibacter solisilvae 3-3.</title>
        <authorList>
            <person name="Zhou G."/>
            <person name="Li M."/>
            <person name="Wang G."/>
        </authorList>
    </citation>
    <scope>NUCLEOTIDE SEQUENCE [LARGE SCALE GENOMIC DNA]</scope>
    <source>
        <strain evidence="2 3">3-3</strain>
    </source>
</reference>
<dbReference type="AlphaFoldDB" id="A0A0C1IGX8"/>
<evidence type="ECO:0000313" key="2">
    <source>
        <dbReference type="EMBL" id="KIC93440.1"/>
    </source>
</evidence>
<keyword evidence="3" id="KW-1185">Reference proteome</keyword>
<dbReference type="EMBL" id="JSVC01000019">
    <property type="protein sequence ID" value="KIC93440.1"/>
    <property type="molecule type" value="Genomic_DNA"/>
</dbReference>
<feature type="compositionally biased region" description="Low complexity" evidence="1">
    <location>
        <begin position="206"/>
        <end position="257"/>
    </location>
</feature>
<dbReference type="OrthoDB" id="681112at2"/>
<comment type="caution">
    <text evidence="2">The sequence shown here is derived from an EMBL/GenBank/DDBJ whole genome shotgun (WGS) entry which is preliminary data.</text>
</comment>
<name>A0A0C1IGX8_9BACT</name>
<organism evidence="2 3">
    <name type="scientific">Flavihumibacter solisilvae</name>
    <dbReference type="NCBI Taxonomy" id="1349421"/>
    <lineage>
        <taxon>Bacteria</taxon>
        <taxon>Pseudomonadati</taxon>
        <taxon>Bacteroidota</taxon>
        <taxon>Chitinophagia</taxon>
        <taxon>Chitinophagales</taxon>
        <taxon>Chitinophagaceae</taxon>
        <taxon>Flavihumibacter</taxon>
    </lineage>
</organism>
<evidence type="ECO:0000313" key="3">
    <source>
        <dbReference type="Proteomes" id="UP000031408"/>
    </source>
</evidence>
<dbReference type="PROSITE" id="PS51257">
    <property type="entry name" value="PROKAR_LIPOPROTEIN"/>
    <property type="match status" value="1"/>
</dbReference>
<sequence>MIPKFSGLLAGIAVVALSSCSSVYKSGQTPDDVYYSPGKPVAAVAKGDNDTEDRGEYVETNKRRSYNRNNEYDSYNYRDDQYMRMMISSGRRPYGYGYYDDFAMMDPMMYNNWRWNSYMTWNSPWNSPYNSMWYWNSFYNPYCRPVYVIPSGGYIGKPGYGYGNVVARPSRPASAFGMSSYLNTSSNNNRTYKPYSYYRGGSYNNSNSREYNSGTSRRSLFGGNSNNNNNSSYDRPSRSYSPSSNTGSSSGSRPSSGSSGGGVSRPARTGN</sequence>
<dbReference type="Proteomes" id="UP000031408">
    <property type="component" value="Unassembled WGS sequence"/>
</dbReference>
<dbReference type="STRING" id="1349421.OI18_16855"/>
<accession>A0A0C1IGX8</accession>
<evidence type="ECO:0000256" key="1">
    <source>
        <dbReference type="SAM" id="MobiDB-lite"/>
    </source>
</evidence>
<dbReference type="RefSeq" id="WP_039141903.1">
    <property type="nucleotide sequence ID" value="NZ_JSVC01000019.1"/>
</dbReference>
<proteinExistence type="predicted"/>
<gene>
    <name evidence="2" type="ORF">OI18_16855</name>
</gene>
<feature type="region of interest" description="Disordered" evidence="1">
    <location>
        <begin position="206"/>
        <end position="271"/>
    </location>
</feature>
<protein>
    <submittedName>
        <fullName evidence="2">Uncharacterized protein</fullName>
    </submittedName>
</protein>